<reference evidence="1 2" key="2">
    <citation type="journal article" date="2014" name="J. Gen. Appl. Microbiol.">
        <title>The early diverging ascomycetous budding yeast Saitoella complicata has three histone deacetylases belonging to the Clr6, Hos2, and Rpd3 lineages.</title>
        <authorList>
            <person name="Nishida H."/>
            <person name="Matsumoto T."/>
            <person name="Kondo S."/>
            <person name="Hamamoto M."/>
            <person name="Yoshikawa H."/>
        </authorList>
    </citation>
    <scope>NUCLEOTIDE SEQUENCE [LARGE SCALE GENOMIC DNA]</scope>
    <source>
        <strain evidence="1 2">NRRL Y-17804</strain>
    </source>
</reference>
<proteinExistence type="predicted"/>
<reference evidence="1 2" key="3">
    <citation type="journal article" date="2015" name="Genome Announc.">
        <title>Draft Genome Sequence of the Archiascomycetous Yeast Saitoella complicata.</title>
        <authorList>
            <person name="Yamauchi K."/>
            <person name="Kondo S."/>
            <person name="Hamamoto M."/>
            <person name="Takahashi Y."/>
            <person name="Ogura Y."/>
            <person name="Hayashi T."/>
            <person name="Nishida H."/>
        </authorList>
    </citation>
    <scope>NUCLEOTIDE SEQUENCE [LARGE SCALE GENOMIC DNA]</scope>
    <source>
        <strain evidence="1 2">NRRL Y-17804</strain>
    </source>
</reference>
<dbReference type="EMBL" id="BACD03000047">
    <property type="protein sequence ID" value="GAO51505.1"/>
    <property type="molecule type" value="Genomic_DNA"/>
</dbReference>
<comment type="caution">
    <text evidence="1">The sequence shown here is derived from an EMBL/GenBank/DDBJ whole genome shotgun (WGS) entry which is preliminary data.</text>
</comment>
<reference evidence="1 2" key="1">
    <citation type="journal article" date="2011" name="J. Gen. Appl. Microbiol.">
        <title>Draft genome sequencing of the enigmatic yeast Saitoella complicata.</title>
        <authorList>
            <person name="Nishida H."/>
            <person name="Hamamoto M."/>
            <person name="Sugiyama J."/>
        </authorList>
    </citation>
    <scope>NUCLEOTIDE SEQUENCE [LARGE SCALE GENOMIC DNA]</scope>
    <source>
        <strain evidence="1 2">NRRL Y-17804</strain>
    </source>
</reference>
<protein>
    <submittedName>
        <fullName evidence="1">Uncharacterized protein</fullName>
    </submittedName>
</protein>
<dbReference type="AlphaFoldDB" id="A0A0E9NQ02"/>
<name>A0A0E9NQ02_SAICN</name>
<evidence type="ECO:0000313" key="2">
    <source>
        <dbReference type="Proteomes" id="UP000033140"/>
    </source>
</evidence>
<sequence>MKPSAFSTSQPRPNFALLKHRQVVWLFFFLSIDNVTKTAAAGLEDNDEKNPGASGNEHDDLFTVDHTIDESLKSFVEHLFSSKSPIPLQNNPAA</sequence>
<gene>
    <name evidence="1" type="ORF">G7K_5604-t1</name>
</gene>
<dbReference type="Proteomes" id="UP000033140">
    <property type="component" value="Unassembled WGS sequence"/>
</dbReference>
<evidence type="ECO:0000313" key="1">
    <source>
        <dbReference type="EMBL" id="GAO51505.1"/>
    </source>
</evidence>
<accession>A0A0E9NQ02</accession>
<organism evidence="1 2">
    <name type="scientific">Saitoella complicata (strain BCRC 22490 / CBS 7301 / JCM 7358 / NBRC 10748 / NRRL Y-17804)</name>
    <dbReference type="NCBI Taxonomy" id="698492"/>
    <lineage>
        <taxon>Eukaryota</taxon>
        <taxon>Fungi</taxon>
        <taxon>Dikarya</taxon>
        <taxon>Ascomycota</taxon>
        <taxon>Taphrinomycotina</taxon>
        <taxon>Taphrinomycotina incertae sedis</taxon>
        <taxon>Saitoella</taxon>
    </lineage>
</organism>
<keyword evidence="2" id="KW-1185">Reference proteome</keyword>